<evidence type="ECO:0000313" key="13">
    <source>
        <dbReference type="EMBL" id="SUZ57986.1"/>
    </source>
</evidence>
<evidence type="ECO:0000259" key="11">
    <source>
        <dbReference type="Pfam" id="PF00006"/>
    </source>
</evidence>
<reference evidence="13" key="1">
    <citation type="submission" date="2018-05" db="EMBL/GenBank/DDBJ databases">
        <authorList>
            <person name="Lanie J.A."/>
            <person name="Ng W.-L."/>
            <person name="Kazmierczak K.M."/>
            <person name="Andrzejewski T.M."/>
            <person name="Davidsen T.M."/>
            <person name="Wayne K.J."/>
            <person name="Tettelin H."/>
            <person name="Glass J.I."/>
            <person name="Rusch D."/>
            <person name="Podicherti R."/>
            <person name="Tsui H.-C.T."/>
            <person name="Winkler M.E."/>
        </authorList>
    </citation>
    <scope>NUCLEOTIDE SEQUENCE</scope>
</reference>
<evidence type="ECO:0000256" key="3">
    <source>
        <dbReference type="ARBA" id="ARBA00022448"/>
    </source>
</evidence>
<evidence type="ECO:0000256" key="5">
    <source>
        <dbReference type="ARBA" id="ARBA00022781"/>
    </source>
</evidence>
<dbReference type="Gene3D" id="3.40.50.300">
    <property type="entry name" value="P-loop containing nucleotide triphosphate hydrolases"/>
    <property type="match status" value="1"/>
</dbReference>
<dbReference type="InterPro" id="IPR036121">
    <property type="entry name" value="ATPase_F1/V1/A1_a/bsu_N_sf"/>
</dbReference>
<evidence type="ECO:0000256" key="7">
    <source>
        <dbReference type="ARBA" id="ARBA00023065"/>
    </source>
</evidence>
<evidence type="ECO:0000259" key="12">
    <source>
        <dbReference type="Pfam" id="PF02874"/>
    </source>
</evidence>
<dbReference type="GO" id="GO:0005524">
    <property type="term" value="F:ATP binding"/>
    <property type="evidence" value="ECO:0007669"/>
    <property type="project" value="UniProtKB-KW"/>
</dbReference>
<dbReference type="SUPFAM" id="SSF50615">
    <property type="entry name" value="N-terminal domain of alpha and beta subunits of F1 ATP synthase"/>
    <property type="match status" value="1"/>
</dbReference>
<name>A0A381NTM2_9ZZZZ</name>
<dbReference type="InterPro" id="IPR000194">
    <property type="entry name" value="ATPase_F1/V1/A1_a/bsu_nucl-bd"/>
</dbReference>
<keyword evidence="5" id="KW-0375">Hydrogen ion transport</keyword>
<evidence type="ECO:0000256" key="1">
    <source>
        <dbReference type="ARBA" id="ARBA00004370"/>
    </source>
</evidence>
<dbReference type="FunFam" id="3.40.50.300:FF:002432">
    <property type="entry name" value="ATP synthase subunit alpha, mitochondrial"/>
    <property type="match status" value="1"/>
</dbReference>
<evidence type="ECO:0008006" key="14">
    <source>
        <dbReference type="Google" id="ProtNLM"/>
    </source>
</evidence>
<dbReference type="CDD" id="cd18116">
    <property type="entry name" value="ATP-synt_F1_alpha_N"/>
    <property type="match status" value="1"/>
</dbReference>
<keyword evidence="10" id="KW-0066">ATP synthesis</keyword>
<dbReference type="InterPro" id="IPR005294">
    <property type="entry name" value="ATP_synth_F1_asu"/>
</dbReference>
<dbReference type="Pfam" id="PF02874">
    <property type="entry name" value="ATP-synt_ab_N"/>
    <property type="match status" value="1"/>
</dbReference>
<dbReference type="FunFam" id="2.40.30.20:FF:000001">
    <property type="entry name" value="ATP synthase subunit alpha"/>
    <property type="match status" value="1"/>
</dbReference>
<dbReference type="Gene3D" id="2.40.30.20">
    <property type="match status" value="1"/>
</dbReference>
<keyword evidence="7" id="KW-0406">Ion transport</keyword>
<proteinExistence type="inferred from homology"/>
<feature type="domain" description="ATPase F1/V1/A1 complex alpha/beta subunit nucleotide-binding" evidence="11">
    <location>
        <begin position="149"/>
        <end position="231"/>
    </location>
</feature>
<dbReference type="GO" id="GO:0045259">
    <property type="term" value="C:proton-transporting ATP synthase complex"/>
    <property type="evidence" value="ECO:0007669"/>
    <property type="project" value="UniProtKB-KW"/>
</dbReference>
<keyword evidence="8" id="KW-0472">Membrane</keyword>
<dbReference type="PANTHER" id="PTHR48082">
    <property type="entry name" value="ATP SYNTHASE SUBUNIT ALPHA, MITOCHONDRIAL"/>
    <property type="match status" value="1"/>
</dbReference>
<accession>A0A381NTM2</accession>
<keyword evidence="9" id="KW-0139">CF(1)</keyword>
<evidence type="ECO:0000256" key="2">
    <source>
        <dbReference type="ARBA" id="ARBA00008936"/>
    </source>
</evidence>
<dbReference type="AlphaFoldDB" id="A0A381NTM2"/>
<dbReference type="SUPFAM" id="SSF52540">
    <property type="entry name" value="P-loop containing nucleoside triphosphate hydrolases"/>
    <property type="match status" value="1"/>
</dbReference>
<protein>
    <recommendedName>
        <fullName evidence="14">ATPase F1/V1/A1 complex alpha/beta subunit nucleotide-binding domain-containing protein</fullName>
    </recommendedName>
</protein>
<evidence type="ECO:0000256" key="4">
    <source>
        <dbReference type="ARBA" id="ARBA00022741"/>
    </source>
</evidence>
<dbReference type="InterPro" id="IPR023366">
    <property type="entry name" value="ATP_synth_asu-like_sf"/>
</dbReference>
<dbReference type="InterPro" id="IPR004100">
    <property type="entry name" value="ATPase_F1/V1/A1_a/bsu_N"/>
</dbReference>
<keyword evidence="6" id="KW-0067">ATP-binding</keyword>
<dbReference type="GO" id="GO:0043531">
    <property type="term" value="F:ADP binding"/>
    <property type="evidence" value="ECO:0007669"/>
    <property type="project" value="TreeGrafter"/>
</dbReference>
<dbReference type="PANTHER" id="PTHR48082:SF2">
    <property type="entry name" value="ATP SYNTHASE SUBUNIT ALPHA, MITOCHONDRIAL"/>
    <property type="match status" value="1"/>
</dbReference>
<comment type="similarity">
    <text evidence="2">Belongs to the ATPase alpha/beta chains family.</text>
</comment>
<feature type="domain" description="ATPase F1/V1/A1 complex alpha/beta subunit N-terminal" evidence="12">
    <location>
        <begin position="25"/>
        <end position="92"/>
    </location>
</feature>
<evidence type="ECO:0000256" key="9">
    <source>
        <dbReference type="ARBA" id="ARBA00023196"/>
    </source>
</evidence>
<evidence type="ECO:0000256" key="10">
    <source>
        <dbReference type="ARBA" id="ARBA00023310"/>
    </source>
</evidence>
<evidence type="ECO:0000256" key="6">
    <source>
        <dbReference type="ARBA" id="ARBA00022840"/>
    </source>
</evidence>
<sequence length="231" mass="24671">MEIKTDQITALLKEQLEKYDNAIDVSEVGEIIEVGDGVARASGLENVMSSELVALPNDVFGMALNLEEDNVGLVLFGETRLIKEGDIAKRTGRVVEVPVGKEMLGRVVNPLGQPLDGKGPINSSTTLPIERKALGVMARSPVKEPLQTGIKAIDSMVPIGRGQRELIIGDRQTGKTAVAIDAIINQKYTHETDAPVYCVYVAIGQKASTVASLVSELESQGAMEYTIVVAA</sequence>
<comment type="subcellular location">
    <subcellularLocation>
        <location evidence="1">Membrane</location>
    </subcellularLocation>
</comment>
<keyword evidence="3" id="KW-0813">Transport</keyword>
<organism evidence="13">
    <name type="scientific">marine metagenome</name>
    <dbReference type="NCBI Taxonomy" id="408172"/>
    <lineage>
        <taxon>unclassified sequences</taxon>
        <taxon>metagenomes</taxon>
        <taxon>ecological metagenomes</taxon>
    </lineage>
</organism>
<feature type="non-terminal residue" evidence="13">
    <location>
        <position position="231"/>
    </location>
</feature>
<dbReference type="InterPro" id="IPR027417">
    <property type="entry name" value="P-loop_NTPase"/>
</dbReference>
<keyword evidence="4" id="KW-0547">Nucleotide-binding</keyword>
<dbReference type="EMBL" id="UINC01000590">
    <property type="protein sequence ID" value="SUZ57986.1"/>
    <property type="molecule type" value="Genomic_DNA"/>
</dbReference>
<gene>
    <name evidence="13" type="ORF">METZ01_LOCUS10840</name>
</gene>
<dbReference type="Pfam" id="PF00006">
    <property type="entry name" value="ATP-synt_ab"/>
    <property type="match status" value="1"/>
</dbReference>
<evidence type="ECO:0000256" key="8">
    <source>
        <dbReference type="ARBA" id="ARBA00023136"/>
    </source>
</evidence>
<dbReference type="GO" id="GO:0046933">
    <property type="term" value="F:proton-transporting ATP synthase activity, rotational mechanism"/>
    <property type="evidence" value="ECO:0007669"/>
    <property type="project" value="InterPro"/>
</dbReference>